<evidence type="ECO:0000313" key="10">
    <source>
        <dbReference type="Proteomes" id="UP000242180"/>
    </source>
</evidence>
<keyword evidence="10" id="KW-1185">Reference proteome</keyword>
<keyword evidence="4 8" id="KW-0812">Transmembrane</keyword>
<evidence type="ECO:0000256" key="8">
    <source>
        <dbReference type="SAM" id="Phobius"/>
    </source>
</evidence>
<evidence type="ECO:0000256" key="3">
    <source>
        <dbReference type="ARBA" id="ARBA00022448"/>
    </source>
</evidence>
<comment type="caution">
    <text evidence="9">The sequence shown here is derived from an EMBL/GenBank/DDBJ whole genome shotgun (WGS) entry which is preliminary data.</text>
</comment>
<keyword evidence="5 8" id="KW-1133">Transmembrane helix</keyword>
<feature type="transmembrane region" description="Helical" evidence="8">
    <location>
        <begin position="332"/>
        <end position="353"/>
    </location>
</feature>
<feature type="transmembrane region" description="Helical" evidence="8">
    <location>
        <begin position="359"/>
        <end position="380"/>
    </location>
</feature>
<evidence type="ECO:0000256" key="1">
    <source>
        <dbReference type="ARBA" id="ARBA00004141"/>
    </source>
</evidence>
<name>A0A1X2HX49_SYNRA</name>
<accession>A0A1X2HX49</accession>
<dbReference type="InterPro" id="IPR001248">
    <property type="entry name" value="Pur-cyt_permease"/>
</dbReference>
<gene>
    <name evidence="9" type="ORF">BCR43DRAFT_501487</name>
</gene>
<dbReference type="GO" id="GO:0005886">
    <property type="term" value="C:plasma membrane"/>
    <property type="evidence" value="ECO:0007669"/>
    <property type="project" value="TreeGrafter"/>
</dbReference>
<evidence type="ECO:0000256" key="2">
    <source>
        <dbReference type="ARBA" id="ARBA00008974"/>
    </source>
</evidence>
<proteinExistence type="inferred from homology"/>
<organism evidence="9 10">
    <name type="scientific">Syncephalastrum racemosum</name>
    <name type="common">Filamentous fungus</name>
    <dbReference type="NCBI Taxonomy" id="13706"/>
    <lineage>
        <taxon>Eukaryota</taxon>
        <taxon>Fungi</taxon>
        <taxon>Fungi incertae sedis</taxon>
        <taxon>Mucoromycota</taxon>
        <taxon>Mucoromycotina</taxon>
        <taxon>Mucoromycetes</taxon>
        <taxon>Mucorales</taxon>
        <taxon>Syncephalastraceae</taxon>
        <taxon>Syncephalastrum</taxon>
    </lineage>
</organism>
<dbReference type="OrthoDB" id="2116389at2759"/>
<dbReference type="GO" id="GO:0022857">
    <property type="term" value="F:transmembrane transporter activity"/>
    <property type="evidence" value="ECO:0007669"/>
    <property type="project" value="InterPro"/>
</dbReference>
<evidence type="ECO:0000256" key="5">
    <source>
        <dbReference type="ARBA" id="ARBA00022989"/>
    </source>
</evidence>
<protein>
    <submittedName>
        <fullName evidence="9">Permease for cytosine/purines uracil thiamine allantoin</fullName>
    </submittedName>
</protein>
<dbReference type="PIRSF" id="PIRSF002744">
    <property type="entry name" value="Pur-cyt_permease"/>
    <property type="match status" value="1"/>
</dbReference>
<reference evidence="9 10" key="1">
    <citation type="submission" date="2016-07" db="EMBL/GenBank/DDBJ databases">
        <title>Pervasive Adenine N6-methylation of Active Genes in Fungi.</title>
        <authorList>
            <consortium name="DOE Joint Genome Institute"/>
            <person name="Mondo S.J."/>
            <person name="Dannebaum R.O."/>
            <person name="Kuo R.C."/>
            <person name="Labutti K."/>
            <person name="Haridas S."/>
            <person name="Kuo A."/>
            <person name="Salamov A."/>
            <person name="Ahrendt S.R."/>
            <person name="Lipzen A."/>
            <person name="Sullivan W."/>
            <person name="Andreopoulos W.B."/>
            <person name="Clum A."/>
            <person name="Lindquist E."/>
            <person name="Daum C."/>
            <person name="Ramamoorthy G.K."/>
            <person name="Gryganskyi A."/>
            <person name="Culley D."/>
            <person name="Magnuson J.K."/>
            <person name="James T.Y."/>
            <person name="O'Malley M.A."/>
            <person name="Stajich J.E."/>
            <person name="Spatafora J.W."/>
            <person name="Visel A."/>
            <person name="Grigoriev I.V."/>
        </authorList>
    </citation>
    <scope>NUCLEOTIDE SEQUENCE [LARGE SCALE GENOMIC DNA]</scope>
    <source>
        <strain evidence="9 10">NRRL 2496</strain>
    </source>
</reference>
<dbReference type="AlphaFoldDB" id="A0A1X2HX49"/>
<sequence>MSGRFGGETLQVEMQGIRPVPENERTHTSIFDNFTVWFSIDTTLANMAIGVLAIPVYNLGFWDSFACILVCNFIIVIPGAFFVTLGSRYGMRQMVLTRYSFGMIGTVIPAVANAIICLGWACINLILAGQLLSSVSEGKLPNYAGILLVAGCTLIVSLFGYHFVHKFERFAWLPLWVVFFCMLGVGAKYMSVPPIPSSDATEAGNFLSFAAAVIGYNPGWATCSADYSVKQPANTNRGAMFILAFLGAFIPSVLLQTLGVGLTTGLANNTAWASAYESNDVGGLVGAALDPLHGFGKFLVVVLAVGIMSANIPDGYSVGLSLQSTTSFFWRVPQWCFTTFAVVVYTVAAIFGAEHFSVLLNNFLLLLTYYTAPYVFVLILEHNVFRKGVYPVEHWNTMSKLPVGLAAVAAVCVGFGGALIGMNQTWFVGPLAKLIGEYGGDLGFELSIVLSIVTYLVLRYFELQYFGR</sequence>
<dbReference type="EMBL" id="MCGN01000001">
    <property type="protein sequence ID" value="ORZ03658.1"/>
    <property type="molecule type" value="Genomic_DNA"/>
</dbReference>
<feature type="transmembrane region" description="Helical" evidence="8">
    <location>
        <begin position="294"/>
        <end position="312"/>
    </location>
</feature>
<keyword evidence="3 7" id="KW-0813">Transport</keyword>
<keyword evidence="6 7" id="KW-0472">Membrane</keyword>
<dbReference type="Pfam" id="PF02133">
    <property type="entry name" value="Transp_cyt_pur"/>
    <property type="match status" value="1"/>
</dbReference>
<feature type="transmembrane region" description="Helical" evidence="8">
    <location>
        <begin position="61"/>
        <end position="85"/>
    </location>
</feature>
<feature type="transmembrane region" description="Helical" evidence="8">
    <location>
        <begin position="442"/>
        <end position="461"/>
    </location>
</feature>
<dbReference type="Proteomes" id="UP000242180">
    <property type="component" value="Unassembled WGS sequence"/>
</dbReference>
<dbReference type="InParanoid" id="A0A1X2HX49"/>
<evidence type="ECO:0000256" key="4">
    <source>
        <dbReference type="ARBA" id="ARBA00022692"/>
    </source>
</evidence>
<dbReference type="FunCoup" id="A0A1X2HX49">
    <property type="interactions" value="408"/>
</dbReference>
<dbReference type="PANTHER" id="PTHR31806:SF1">
    <property type="entry name" value="PURINE-CYTOSINE PERMEASE FCY2-RELATED"/>
    <property type="match status" value="1"/>
</dbReference>
<feature type="transmembrane region" description="Helical" evidence="8">
    <location>
        <begin position="171"/>
        <end position="189"/>
    </location>
</feature>
<comment type="subcellular location">
    <subcellularLocation>
        <location evidence="1">Membrane</location>
        <topology evidence="1">Multi-pass membrane protein</topology>
    </subcellularLocation>
</comment>
<dbReference type="OMA" id="AQVLSPW"/>
<feature type="transmembrane region" description="Helical" evidence="8">
    <location>
        <begin position="209"/>
        <end position="229"/>
    </location>
</feature>
<feature type="transmembrane region" description="Helical" evidence="8">
    <location>
        <begin position="143"/>
        <end position="164"/>
    </location>
</feature>
<feature type="transmembrane region" description="Helical" evidence="8">
    <location>
        <begin position="241"/>
        <end position="262"/>
    </location>
</feature>
<evidence type="ECO:0000313" key="9">
    <source>
        <dbReference type="EMBL" id="ORZ03658.1"/>
    </source>
</evidence>
<evidence type="ECO:0000256" key="7">
    <source>
        <dbReference type="PIRNR" id="PIRNR002744"/>
    </source>
</evidence>
<feature type="transmembrane region" description="Helical" evidence="8">
    <location>
        <begin position="106"/>
        <end position="131"/>
    </location>
</feature>
<comment type="similarity">
    <text evidence="2 7">Belongs to the purine-cytosine permease (2.A.39) family.</text>
</comment>
<dbReference type="PANTHER" id="PTHR31806">
    <property type="entry name" value="PURINE-CYTOSINE PERMEASE FCY2-RELATED"/>
    <property type="match status" value="1"/>
</dbReference>
<evidence type="ECO:0000256" key="6">
    <source>
        <dbReference type="ARBA" id="ARBA00023136"/>
    </source>
</evidence>
<feature type="transmembrane region" description="Helical" evidence="8">
    <location>
        <begin position="401"/>
        <end position="422"/>
    </location>
</feature>
<dbReference type="STRING" id="13706.A0A1X2HX49"/>
<dbReference type="Gene3D" id="1.10.4160.10">
    <property type="entry name" value="Hydantoin permease"/>
    <property type="match status" value="1"/>
</dbReference>
<feature type="transmembrane region" description="Helical" evidence="8">
    <location>
        <begin position="34"/>
        <end position="55"/>
    </location>
</feature>
<dbReference type="InterPro" id="IPR026030">
    <property type="entry name" value="Pur-cyt_permease_Fcy2/21/22"/>
</dbReference>